<dbReference type="Proteomes" id="UP000217257">
    <property type="component" value="Chromosome"/>
</dbReference>
<dbReference type="AlphaFoldDB" id="A0A250J0E3"/>
<name>A0A250J0E3_9BACT</name>
<accession>A0A250J0E3</accession>
<dbReference type="EMBL" id="CP022098">
    <property type="protein sequence ID" value="ATB37445.1"/>
    <property type="molecule type" value="Genomic_DNA"/>
</dbReference>
<organism evidence="1 2">
    <name type="scientific">Cystobacter fuscus</name>
    <dbReference type="NCBI Taxonomy" id="43"/>
    <lineage>
        <taxon>Bacteria</taxon>
        <taxon>Pseudomonadati</taxon>
        <taxon>Myxococcota</taxon>
        <taxon>Myxococcia</taxon>
        <taxon>Myxococcales</taxon>
        <taxon>Cystobacterineae</taxon>
        <taxon>Archangiaceae</taxon>
        <taxon>Cystobacter</taxon>
    </lineage>
</organism>
<dbReference type="RefSeq" id="WP_095985771.1">
    <property type="nucleotide sequence ID" value="NZ_CP022098.1"/>
</dbReference>
<reference evidence="1 2" key="1">
    <citation type="submission" date="2017-06" db="EMBL/GenBank/DDBJ databases">
        <title>Sequencing and comparative analysis of myxobacterial genomes.</title>
        <authorList>
            <person name="Rupp O."/>
            <person name="Goesmann A."/>
            <person name="Sogaard-Andersen L."/>
        </authorList>
    </citation>
    <scope>NUCLEOTIDE SEQUENCE [LARGE SCALE GENOMIC DNA]</scope>
    <source>
        <strain evidence="1 2">DSM 52655</strain>
    </source>
</reference>
<gene>
    <name evidence="1" type="ORF">CYFUS_002867</name>
</gene>
<sequence>MRTDASTTSAAVPALFFKRFEECMKGSQVAAEYAPEVDGFVLQHIASSADESDIPIGGTSTVDYINGKLYLDADFVP</sequence>
<proteinExistence type="predicted"/>
<protein>
    <submittedName>
        <fullName evidence="1">Uncharacterized protein</fullName>
    </submittedName>
</protein>
<evidence type="ECO:0000313" key="1">
    <source>
        <dbReference type="EMBL" id="ATB37445.1"/>
    </source>
</evidence>
<evidence type="ECO:0000313" key="2">
    <source>
        <dbReference type="Proteomes" id="UP000217257"/>
    </source>
</evidence>
<dbReference type="KEGG" id="cfus:CYFUS_002867"/>